<protein>
    <submittedName>
        <fullName evidence="1">Uncharacterized protein</fullName>
    </submittedName>
</protein>
<accession>A0A7T8KHB6</accession>
<dbReference type="EMBL" id="CP045890">
    <property type="protein sequence ID" value="QQP55906.1"/>
    <property type="molecule type" value="Genomic_DNA"/>
</dbReference>
<dbReference type="AlphaFoldDB" id="A0A7T8KHB6"/>
<sequence>MLPFLMIQKIDLPSTENPFRTCVAFLNDGSVYLCNCVRVLNSVVVNPESTADYSIHESLKKPTNAIPGAPYFFILNLDFLASLREGCPFVGVERKGKAPLNKTFPLTKYNCLIPSFSTTYRVPP</sequence>
<gene>
    <name evidence="1" type="ORF">FKW44_000378</name>
</gene>
<organism evidence="1 2">
    <name type="scientific">Caligus rogercresseyi</name>
    <name type="common">Sea louse</name>
    <dbReference type="NCBI Taxonomy" id="217165"/>
    <lineage>
        <taxon>Eukaryota</taxon>
        <taxon>Metazoa</taxon>
        <taxon>Ecdysozoa</taxon>
        <taxon>Arthropoda</taxon>
        <taxon>Crustacea</taxon>
        <taxon>Multicrustacea</taxon>
        <taxon>Hexanauplia</taxon>
        <taxon>Copepoda</taxon>
        <taxon>Siphonostomatoida</taxon>
        <taxon>Caligidae</taxon>
        <taxon>Caligus</taxon>
    </lineage>
</organism>
<evidence type="ECO:0000313" key="1">
    <source>
        <dbReference type="EMBL" id="QQP55906.1"/>
    </source>
</evidence>
<keyword evidence="2" id="KW-1185">Reference proteome</keyword>
<proteinExistence type="predicted"/>
<name>A0A7T8KHB6_CALRO</name>
<evidence type="ECO:0000313" key="2">
    <source>
        <dbReference type="Proteomes" id="UP000595437"/>
    </source>
</evidence>
<dbReference type="Proteomes" id="UP000595437">
    <property type="component" value="Chromosome 1"/>
</dbReference>
<reference evidence="2" key="1">
    <citation type="submission" date="2021-01" db="EMBL/GenBank/DDBJ databases">
        <title>Caligus Genome Assembly.</title>
        <authorList>
            <person name="Gallardo-Escarate C."/>
        </authorList>
    </citation>
    <scope>NUCLEOTIDE SEQUENCE [LARGE SCALE GENOMIC DNA]</scope>
</reference>